<accession>A0ACC0ATH7</accession>
<protein>
    <submittedName>
        <fullName evidence="1">Uncharacterized protein</fullName>
    </submittedName>
</protein>
<organism evidence="1 2">
    <name type="scientific">Catharanthus roseus</name>
    <name type="common">Madagascar periwinkle</name>
    <name type="synonym">Vinca rosea</name>
    <dbReference type="NCBI Taxonomy" id="4058"/>
    <lineage>
        <taxon>Eukaryota</taxon>
        <taxon>Viridiplantae</taxon>
        <taxon>Streptophyta</taxon>
        <taxon>Embryophyta</taxon>
        <taxon>Tracheophyta</taxon>
        <taxon>Spermatophyta</taxon>
        <taxon>Magnoliopsida</taxon>
        <taxon>eudicotyledons</taxon>
        <taxon>Gunneridae</taxon>
        <taxon>Pentapetalae</taxon>
        <taxon>asterids</taxon>
        <taxon>lamiids</taxon>
        <taxon>Gentianales</taxon>
        <taxon>Apocynaceae</taxon>
        <taxon>Rauvolfioideae</taxon>
        <taxon>Vinceae</taxon>
        <taxon>Catharanthinae</taxon>
        <taxon>Catharanthus</taxon>
    </lineage>
</organism>
<evidence type="ECO:0000313" key="2">
    <source>
        <dbReference type="Proteomes" id="UP001060085"/>
    </source>
</evidence>
<proteinExistence type="predicted"/>
<sequence length="115" mass="12328">MSLITHHIFDLDMALSIPATNTGTSGGLEAAKITDSITSSNNKGNRRNIELPIVTEIVGTVCTVCMEGFKLSSAAEVNLLQEVPCCGHVFHGICINKWLSLHNSCPLCRFDIAAV</sequence>
<comment type="caution">
    <text evidence="1">The sequence shown here is derived from an EMBL/GenBank/DDBJ whole genome shotgun (WGS) entry which is preliminary data.</text>
</comment>
<gene>
    <name evidence="1" type="ORF">M9H77_22084</name>
</gene>
<dbReference type="EMBL" id="CM044705">
    <property type="protein sequence ID" value="KAI5662761.1"/>
    <property type="molecule type" value="Genomic_DNA"/>
</dbReference>
<keyword evidence="2" id="KW-1185">Reference proteome</keyword>
<reference evidence="2" key="1">
    <citation type="journal article" date="2023" name="Nat. Plants">
        <title>Single-cell RNA sequencing provides a high-resolution roadmap for understanding the multicellular compartmentation of specialized metabolism.</title>
        <authorList>
            <person name="Sun S."/>
            <person name="Shen X."/>
            <person name="Li Y."/>
            <person name="Li Y."/>
            <person name="Wang S."/>
            <person name="Li R."/>
            <person name="Zhang H."/>
            <person name="Shen G."/>
            <person name="Guo B."/>
            <person name="Wei J."/>
            <person name="Xu J."/>
            <person name="St-Pierre B."/>
            <person name="Chen S."/>
            <person name="Sun C."/>
        </authorList>
    </citation>
    <scope>NUCLEOTIDE SEQUENCE [LARGE SCALE GENOMIC DNA]</scope>
</reference>
<name>A0ACC0ATH7_CATRO</name>
<evidence type="ECO:0000313" key="1">
    <source>
        <dbReference type="EMBL" id="KAI5662761.1"/>
    </source>
</evidence>
<dbReference type="Proteomes" id="UP001060085">
    <property type="component" value="Linkage Group LG05"/>
</dbReference>